<gene>
    <name evidence="2" type="ORF">GPY61_21260</name>
</gene>
<dbReference type="EMBL" id="WSES01000006">
    <property type="protein sequence ID" value="MVW62463.1"/>
    <property type="molecule type" value="Genomic_DNA"/>
</dbReference>
<evidence type="ECO:0000313" key="3">
    <source>
        <dbReference type="Proteomes" id="UP000443353"/>
    </source>
</evidence>
<reference evidence="2 3" key="1">
    <citation type="submission" date="2019-12" db="EMBL/GenBank/DDBJ databases">
        <authorList>
            <person name="Li C."/>
            <person name="Zhao J."/>
        </authorList>
    </citation>
    <scope>NUCLEOTIDE SEQUENCE [LARGE SCALE GENOMIC DNA]</scope>
    <source>
        <strain evidence="2 3">NEAU-DD11</strain>
    </source>
</reference>
<dbReference type="AlphaFoldDB" id="A0A7X3K8Z7"/>
<keyword evidence="3" id="KW-1185">Reference proteome</keyword>
<dbReference type="RefSeq" id="WP_160409922.1">
    <property type="nucleotide sequence ID" value="NZ_WSES01000006.1"/>
</dbReference>
<dbReference type="Proteomes" id="UP000443353">
    <property type="component" value="Unassembled WGS sequence"/>
</dbReference>
<dbReference type="Pfam" id="PF09836">
    <property type="entry name" value="DUF2063"/>
    <property type="match status" value="1"/>
</dbReference>
<evidence type="ECO:0000259" key="1">
    <source>
        <dbReference type="Pfam" id="PF09836"/>
    </source>
</evidence>
<protein>
    <submittedName>
        <fullName evidence="2">DUF2063 domain-containing protein</fullName>
    </submittedName>
</protein>
<dbReference type="InterPro" id="IPR018640">
    <property type="entry name" value="DUF2063"/>
</dbReference>
<evidence type="ECO:0000313" key="2">
    <source>
        <dbReference type="EMBL" id="MVW62463.1"/>
    </source>
</evidence>
<proteinExistence type="predicted"/>
<sequence>MNLNMMQRDFRRWLTTADMASAHRLAADRRGLDVYQNNYRVQLMGCLEATYPILRSFIGDAAFRHAAAVHIQRNPPRAWTLDAYGAGVEATLRTVFPDNPDLHELAWIEWSLATAFVARDAAPLDPARLAHADWDRARLGFAPSLHMARLTTNAADIWSALQDGIEAPEAAMLPAPAGAIVSRRGHVARLRVLAAADFEALQFARAEGSFGALCTRLVDRLGADDGIARAGALLADWIGNELLTRVSGIRQS</sequence>
<organism evidence="2 3">
    <name type="scientific">Massilia cellulosiltytica</name>
    <dbReference type="NCBI Taxonomy" id="2683234"/>
    <lineage>
        <taxon>Bacteria</taxon>
        <taxon>Pseudomonadati</taxon>
        <taxon>Pseudomonadota</taxon>
        <taxon>Betaproteobacteria</taxon>
        <taxon>Burkholderiales</taxon>
        <taxon>Oxalobacteraceae</taxon>
        <taxon>Telluria group</taxon>
        <taxon>Massilia</taxon>
    </lineage>
</organism>
<accession>A0A7X3K8Z7</accession>
<comment type="caution">
    <text evidence="2">The sequence shown here is derived from an EMBL/GenBank/DDBJ whole genome shotgun (WGS) entry which is preliminary data.</text>
</comment>
<name>A0A7X3K8Z7_9BURK</name>
<feature type="domain" description="Putative DNA-binding" evidence="1">
    <location>
        <begin position="6"/>
        <end position="87"/>
    </location>
</feature>